<keyword evidence="1" id="KW-0472">Membrane</keyword>
<gene>
    <name evidence="3" type="ORF">ACFSQZ_04410</name>
</gene>
<dbReference type="Proteomes" id="UP001597297">
    <property type="component" value="Unassembled WGS sequence"/>
</dbReference>
<evidence type="ECO:0000256" key="2">
    <source>
        <dbReference type="SAM" id="SignalP"/>
    </source>
</evidence>
<evidence type="ECO:0000313" key="3">
    <source>
        <dbReference type="EMBL" id="MFD2275704.1"/>
    </source>
</evidence>
<reference evidence="4" key="1">
    <citation type="journal article" date="2019" name="Int. J. Syst. Evol. Microbiol.">
        <title>The Global Catalogue of Microorganisms (GCM) 10K type strain sequencing project: providing services to taxonomists for standard genome sequencing and annotation.</title>
        <authorList>
            <consortium name="The Broad Institute Genomics Platform"/>
            <consortium name="The Broad Institute Genome Sequencing Center for Infectious Disease"/>
            <person name="Wu L."/>
            <person name="Ma J."/>
        </authorList>
    </citation>
    <scope>NUCLEOTIDE SEQUENCE [LARGE SCALE GENOMIC DNA]</scope>
    <source>
        <strain evidence="4">JCM 16545</strain>
    </source>
</reference>
<protein>
    <submittedName>
        <fullName evidence="3">Uncharacterized protein</fullName>
    </submittedName>
</protein>
<keyword evidence="1" id="KW-1133">Transmembrane helix</keyword>
<organism evidence="3 4">
    <name type="scientific">Rubritalea spongiae</name>
    <dbReference type="NCBI Taxonomy" id="430797"/>
    <lineage>
        <taxon>Bacteria</taxon>
        <taxon>Pseudomonadati</taxon>
        <taxon>Verrucomicrobiota</taxon>
        <taxon>Verrucomicrobiia</taxon>
        <taxon>Verrucomicrobiales</taxon>
        <taxon>Rubritaleaceae</taxon>
        <taxon>Rubritalea</taxon>
    </lineage>
</organism>
<comment type="caution">
    <text evidence="3">The sequence shown here is derived from an EMBL/GenBank/DDBJ whole genome shotgun (WGS) entry which is preliminary data.</text>
</comment>
<keyword evidence="1" id="KW-0812">Transmembrane</keyword>
<dbReference type="RefSeq" id="WP_377094232.1">
    <property type="nucleotide sequence ID" value="NZ_JBHSJM010000001.1"/>
</dbReference>
<feature type="signal peptide" evidence="2">
    <location>
        <begin position="1"/>
        <end position="23"/>
    </location>
</feature>
<keyword evidence="2" id="KW-0732">Signal</keyword>
<feature type="chain" id="PRO_5047541816" evidence="2">
    <location>
        <begin position="24"/>
        <end position="70"/>
    </location>
</feature>
<name>A0ABW5E0Y0_9BACT</name>
<accession>A0ABW5E0Y0</accession>
<evidence type="ECO:0000256" key="1">
    <source>
        <dbReference type="SAM" id="Phobius"/>
    </source>
</evidence>
<keyword evidence="4" id="KW-1185">Reference proteome</keyword>
<proteinExistence type="predicted"/>
<sequence>MKLNTLKIIVPLTLLAASQSLMAHPGPPGHSHDGTEDWPFPDFSWPMVIAGLSIGAIALAVYYYQKSQSE</sequence>
<dbReference type="EMBL" id="JBHUJC010000012">
    <property type="protein sequence ID" value="MFD2275704.1"/>
    <property type="molecule type" value="Genomic_DNA"/>
</dbReference>
<feature type="transmembrane region" description="Helical" evidence="1">
    <location>
        <begin position="47"/>
        <end position="64"/>
    </location>
</feature>
<evidence type="ECO:0000313" key="4">
    <source>
        <dbReference type="Proteomes" id="UP001597297"/>
    </source>
</evidence>